<dbReference type="EMBL" id="UINC01109049">
    <property type="protein sequence ID" value="SVC75605.1"/>
    <property type="molecule type" value="Genomic_DNA"/>
</dbReference>
<evidence type="ECO:0000256" key="1">
    <source>
        <dbReference type="SAM" id="MobiDB-lite"/>
    </source>
</evidence>
<organism evidence="2">
    <name type="scientific">marine metagenome</name>
    <dbReference type="NCBI Taxonomy" id="408172"/>
    <lineage>
        <taxon>unclassified sequences</taxon>
        <taxon>metagenomes</taxon>
        <taxon>ecological metagenomes</taxon>
    </lineage>
</organism>
<feature type="non-terminal residue" evidence="2">
    <location>
        <position position="1"/>
    </location>
</feature>
<evidence type="ECO:0000313" key="2">
    <source>
        <dbReference type="EMBL" id="SVC75605.1"/>
    </source>
</evidence>
<feature type="region of interest" description="Disordered" evidence="1">
    <location>
        <begin position="35"/>
        <end position="61"/>
    </location>
</feature>
<reference evidence="2" key="1">
    <citation type="submission" date="2018-05" db="EMBL/GenBank/DDBJ databases">
        <authorList>
            <person name="Lanie J.A."/>
            <person name="Ng W.-L."/>
            <person name="Kazmierczak K.M."/>
            <person name="Andrzejewski T.M."/>
            <person name="Davidsen T.M."/>
            <person name="Wayne K.J."/>
            <person name="Tettelin H."/>
            <person name="Glass J.I."/>
            <person name="Rusch D."/>
            <person name="Podicherti R."/>
            <person name="Tsui H.-C.T."/>
            <person name="Winkler M.E."/>
        </authorList>
    </citation>
    <scope>NUCLEOTIDE SEQUENCE</scope>
</reference>
<proteinExistence type="predicted"/>
<accession>A0A382PSF5</accession>
<name>A0A382PSF5_9ZZZZ</name>
<gene>
    <name evidence="2" type="ORF">METZ01_LOCUS328459</name>
</gene>
<sequence>TVPRPATANGPSARSNDVCRTPWWSRLPVVPPNPAGGPWSDGWRPSAGEVPARPNVAATGV</sequence>
<feature type="non-terminal residue" evidence="2">
    <location>
        <position position="61"/>
    </location>
</feature>
<protein>
    <submittedName>
        <fullName evidence="2">Uncharacterized protein</fullName>
    </submittedName>
</protein>
<dbReference type="AlphaFoldDB" id="A0A382PSF5"/>